<dbReference type="Proteomes" id="UP000253426">
    <property type="component" value="Unassembled WGS sequence"/>
</dbReference>
<gene>
    <name evidence="2" type="ORF">DES53_103141</name>
</gene>
<dbReference type="NCBIfam" id="TIGR02595">
    <property type="entry name" value="PEP_CTERM"/>
    <property type="match status" value="1"/>
</dbReference>
<evidence type="ECO:0000313" key="2">
    <source>
        <dbReference type="EMBL" id="RBP45144.1"/>
    </source>
</evidence>
<protein>
    <submittedName>
        <fullName evidence="2">Putative secreted protein with PEP-CTERM sorting signal</fullName>
    </submittedName>
</protein>
<name>A0A366HPV4_9BACT</name>
<dbReference type="EMBL" id="QNRR01000003">
    <property type="protein sequence ID" value="RBP45144.1"/>
    <property type="molecule type" value="Genomic_DNA"/>
</dbReference>
<comment type="caution">
    <text evidence="2">The sequence shown here is derived from an EMBL/GenBank/DDBJ whole genome shotgun (WGS) entry which is preliminary data.</text>
</comment>
<evidence type="ECO:0000313" key="3">
    <source>
        <dbReference type="Proteomes" id="UP000253426"/>
    </source>
</evidence>
<dbReference type="InterPro" id="IPR013424">
    <property type="entry name" value="Ice-binding_C"/>
</dbReference>
<dbReference type="Pfam" id="PF12951">
    <property type="entry name" value="PATR"/>
    <property type="match status" value="7"/>
</dbReference>
<evidence type="ECO:0000256" key="1">
    <source>
        <dbReference type="ARBA" id="ARBA00022729"/>
    </source>
</evidence>
<dbReference type="InterPro" id="IPR013425">
    <property type="entry name" value="Autotrns_rpt"/>
</dbReference>
<proteinExistence type="predicted"/>
<dbReference type="NCBIfam" id="TIGR02601">
    <property type="entry name" value="autotrns_rpt"/>
    <property type="match status" value="3"/>
</dbReference>
<reference evidence="2 3" key="1">
    <citation type="submission" date="2018-06" db="EMBL/GenBank/DDBJ databases">
        <title>Genomic Encyclopedia of Type Strains, Phase IV (KMG-IV): sequencing the most valuable type-strain genomes for metagenomic binning, comparative biology and taxonomic classification.</title>
        <authorList>
            <person name="Goeker M."/>
        </authorList>
    </citation>
    <scope>NUCLEOTIDE SEQUENCE [LARGE SCALE GENOMIC DNA]</scope>
    <source>
        <strain evidence="2 3">DSM 25532</strain>
    </source>
</reference>
<organism evidence="2 3">
    <name type="scientific">Roseimicrobium gellanilyticum</name>
    <dbReference type="NCBI Taxonomy" id="748857"/>
    <lineage>
        <taxon>Bacteria</taxon>
        <taxon>Pseudomonadati</taxon>
        <taxon>Verrucomicrobiota</taxon>
        <taxon>Verrucomicrobiia</taxon>
        <taxon>Verrucomicrobiales</taxon>
        <taxon>Verrucomicrobiaceae</taxon>
        <taxon>Roseimicrobium</taxon>
    </lineage>
</organism>
<keyword evidence="3" id="KW-1185">Reference proteome</keyword>
<sequence>MLAITFVATHASAQTFIWDANGAGTSQPNGSGQWLGAGQWWDGTNNVDWDNANPTTAQFGVTGSTPVGPNIVTITGEIIGVAGLDFMGFSSAPTTVSGNGQQYTIAGASGGTLAFGENASIKLADLSSGGSNFITLASSLSIMGNGLTIEKSGGSLQQFFSFGMTSSTLMGTLTIKGAFGGLFVRSTAAGTLASMSNIVVENGSCFSIAGGGFYNVPISIAGTGGLGQYGAIRVDASNTTISGQITLTGDAGIQTNTGGITGTVISGGITGNFGFSRFATGSGLGTLTLTGTSNYTGATTLGRASSFAGGVTILDFSGSAAPASDLLYNNVTDAGALNFIGGNNSATVLNLVGKAFTTNSQRFGAVSVTGSTSTLGGLAVVNLTSGTGGSMNLSLGNISRTGTGMIAFKAAASGAITTTMADGFLGPWATYRDGAGETSWARVSGGVVMGGFVGNLTHTTGTALSTLSGYTNTSHLTISSGSTGNVTVTSGTNDISTVSMTDMCTDRTVALGGGTLRLGATAAGGGGIQLGAKAGDLIISGGTLTGGGPTANTAGQIILTNNSTTSELRIDANITNNGTGAMMLLFNGVTGSKVVLGGTNTFTGGATIASGAVEMRSNGAFGSSGTITVLENAALQLSGGITVSRTFSVGGHGENNDGAIRNLGGNNTMSGVITLLAPARIHSDSGTLTLFNANAANNSITFGSTSSTLTFSGAGDIVVNSRINATTQAITKQGTGRLTLGGDNSVITSGAFTVSAGVLRITHASALGSTTGATTVSAGGGLELFFGSDASVAENITFEGGGFNGAGAIRSVSGNNTLSGTLSVGASGTGSITADSGTTLILSGSVRTGATSGTRTAQLGGTGTINVTGVIGNNSAGVTALTKIDSGTVNLSGANTYTGVTSVNDGMLNLNFDAAGAPATNILYNNVTLSSTVGTLTMAGGTFRATGKTNGASSQALGTLNVNGGYSRISAVSTGTGGMDIRFGAINRGAGGVVRFDLPSSGSIKTTAGSDNALLTGTGGAAFATVGADDWAATDVAVAGVRNIVGLSTINGYTASTATTLEGNADIAGSVAGTSLTVNTAINSLRFNQAQATTVTLGAGNELATGGILVTSGVGANATAIRGGGLRAGAGATDLVIIQNNTAAALTISSHLYASLTKAGAGALVIEYNAVYAPTDYSGDFRIQEGTLQLVKTTSSSIAYGLNYNSNYILGNGTSSGKIILGGAGNQSVALWGGLRIQGTGTGNAVVGGNTSLSVFHHYVSGTSDFRNGFLGGGGTNENHLSLIISQGTLQLGEANTFKGSTNMYRNTLEVTKLADRGQASSLGTGDFDANSHIIQMATLSTSATNASALATLRYIGDTDSATNRPISVTNSDEPGDVSSVIAAIENVGKGTLKFTAAFTAGGTNTVQRVLRLGGTNTGENEIVSFADASASISSKLEKTGSGKWVLTGNSTYTGGTTISAGVLQLGNGGGAGMVGAGDVAIGAGATLVMNRNNAFTVANNITGAGSVMIKHAAGGATILSSNGNTYGGGTRVNSGRLVVTNTSGSATGTGEVHVEAAGILAGTGRIAPGAGNSVIVCGTLSVGEVPAVAADLHIETSGAGTLLVEGGGAVVLDITGGAGSGMLNDADDADRLVIGGNVMLNQGSILRVQNLNGLVDWAVGDAWHIIDWTALEANRTGAFTMLDLPTLTGAFYWDTSALYTSGVIAIAVPEPGRVVLLGLAAMALVLRRGRGRRCPSPVVIS</sequence>
<accession>A0A366HPV4</accession>
<keyword evidence="1" id="KW-0732">Signal</keyword>